<dbReference type="EMBL" id="BROD01000001">
    <property type="protein sequence ID" value="GKX65639.1"/>
    <property type="molecule type" value="Genomic_DNA"/>
</dbReference>
<dbReference type="Proteomes" id="UP001058074">
    <property type="component" value="Unassembled WGS sequence"/>
</dbReference>
<accession>A0ACB5R8X0</accession>
<sequence length="123" mass="14221">MAKKAPESLGTIGQKEWKRMYKLIEKECKDFTDKDLALLEVYCKNYEKWINAEKFLDEHGYSYICSTGYPSPYPEVTISNNAQKQMMSAMRELGLSPAARSKIKQLIKPNSNVDEEMDRMIAK</sequence>
<keyword evidence="2" id="KW-1185">Reference proteome</keyword>
<reference evidence="1" key="1">
    <citation type="journal article" date="2025" name="Int. J. Syst. Evol. Microbiol.">
        <title>Inconstantimicrobium mannanitabidum sp. nov., a novel member of the family Clostridiaceae isolated from anoxic soil under the treatment of reductive soil disinfestation.</title>
        <authorList>
            <person name="Ueki A."/>
            <person name="Tonouchi A."/>
            <person name="Honma S."/>
            <person name="Kaku N."/>
            <person name="Ueki K."/>
        </authorList>
    </citation>
    <scope>NUCLEOTIDE SEQUENCE</scope>
    <source>
        <strain evidence="1">TW13</strain>
    </source>
</reference>
<gene>
    <name evidence="1" type="ORF">rsdtw13_08970</name>
</gene>
<protein>
    <submittedName>
        <fullName evidence="1">Uncharacterized protein</fullName>
    </submittedName>
</protein>
<organism evidence="1 2">
    <name type="scientific">Inconstantimicrobium mannanitabidum</name>
    <dbReference type="NCBI Taxonomy" id="1604901"/>
    <lineage>
        <taxon>Bacteria</taxon>
        <taxon>Bacillati</taxon>
        <taxon>Bacillota</taxon>
        <taxon>Clostridia</taxon>
        <taxon>Eubacteriales</taxon>
        <taxon>Clostridiaceae</taxon>
        <taxon>Inconstantimicrobium</taxon>
    </lineage>
</organism>
<proteinExistence type="predicted"/>
<evidence type="ECO:0000313" key="1">
    <source>
        <dbReference type="EMBL" id="GKX65639.1"/>
    </source>
</evidence>
<name>A0ACB5R8X0_9CLOT</name>
<comment type="caution">
    <text evidence="1">The sequence shown here is derived from an EMBL/GenBank/DDBJ whole genome shotgun (WGS) entry which is preliminary data.</text>
</comment>
<evidence type="ECO:0000313" key="2">
    <source>
        <dbReference type="Proteomes" id="UP001058074"/>
    </source>
</evidence>